<comment type="caution">
    <text evidence="1">The sequence shown here is derived from an EMBL/GenBank/DDBJ whole genome shotgun (WGS) entry which is preliminary data.</text>
</comment>
<reference evidence="1 2" key="1">
    <citation type="submission" date="2017-01" db="EMBL/GenBank/DDBJ databases">
        <title>The cable genome- insights into the physiology and evolution of filamentous bacteria capable of sulfide oxidation via long distance electron transfer.</title>
        <authorList>
            <person name="Schreiber L."/>
            <person name="Bjerg J.T."/>
            <person name="Boggild A."/>
            <person name="Van De Vossenberg J."/>
            <person name="Meysman F."/>
            <person name="Nielsen L.P."/>
            <person name="Schramm A."/>
            <person name="Kjeldsen K.U."/>
        </authorList>
    </citation>
    <scope>NUCLEOTIDE SEQUENCE [LARGE SCALE GENOMIC DNA]</scope>
    <source>
        <strain evidence="1">MCF</strain>
    </source>
</reference>
<protein>
    <submittedName>
        <fullName evidence="1">Uncharacterized protein</fullName>
    </submittedName>
</protein>
<organism evidence="1 2">
    <name type="scientific">Candidatus Electrothrix aarhusensis</name>
    <dbReference type="NCBI Taxonomy" id="1859131"/>
    <lineage>
        <taxon>Bacteria</taxon>
        <taxon>Pseudomonadati</taxon>
        <taxon>Thermodesulfobacteriota</taxon>
        <taxon>Desulfobulbia</taxon>
        <taxon>Desulfobulbales</taxon>
        <taxon>Desulfobulbaceae</taxon>
        <taxon>Candidatus Electrothrix</taxon>
    </lineage>
</organism>
<accession>A0A3S3QTC4</accession>
<dbReference type="EMBL" id="MTKO01000041">
    <property type="protein sequence ID" value="RWX47142.1"/>
    <property type="molecule type" value="Genomic_DNA"/>
</dbReference>
<dbReference type="AlphaFoldDB" id="A0A3S3QTC4"/>
<sequence>MRSITVTGVLVADQWEPDGNVAGLALLTDDENKYLISPGDFGEDFKTVLRKKIEIRGMMTTKARERRIRVLDYRLIVPTRSWS</sequence>
<evidence type="ECO:0000313" key="1">
    <source>
        <dbReference type="EMBL" id="RWX47142.1"/>
    </source>
</evidence>
<dbReference type="Proteomes" id="UP000287853">
    <property type="component" value="Unassembled WGS sequence"/>
</dbReference>
<gene>
    <name evidence="1" type="ORF">H206_00184</name>
</gene>
<keyword evidence="2" id="KW-1185">Reference proteome</keyword>
<name>A0A3S3QTC4_9BACT</name>
<proteinExistence type="predicted"/>
<evidence type="ECO:0000313" key="2">
    <source>
        <dbReference type="Proteomes" id="UP000287853"/>
    </source>
</evidence>